<keyword evidence="11" id="KW-0175">Coiled coil</keyword>
<keyword evidence="9" id="KW-0472">Membrane</keyword>
<evidence type="ECO:0000256" key="1">
    <source>
        <dbReference type="ARBA" id="ARBA00004413"/>
    </source>
</evidence>
<evidence type="ECO:0000256" key="4">
    <source>
        <dbReference type="ARBA" id="ARBA00022448"/>
    </source>
</evidence>
<keyword evidence="10" id="KW-1006">Bacterial flagellum protein export</keyword>
<dbReference type="KEGG" id="smax:FJR03_10430"/>
<dbReference type="GO" id="GO:0009288">
    <property type="term" value="C:bacterial-type flagellum"/>
    <property type="evidence" value="ECO:0007669"/>
    <property type="project" value="InterPro"/>
</dbReference>
<dbReference type="GO" id="GO:0071973">
    <property type="term" value="P:bacterial-type flagellum-dependent cell motility"/>
    <property type="evidence" value="ECO:0007669"/>
    <property type="project" value="InterPro"/>
</dbReference>
<evidence type="ECO:0000256" key="2">
    <source>
        <dbReference type="ARBA" id="ARBA00010004"/>
    </source>
</evidence>
<evidence type="ECO:0000256" key="11">
    <source>
        <dbReference type="SAM" id="Coils"/>
    </source>
</evidence>
<dbReference type="InterPro" id="IPR012823">
    <property type="entry name" value="Flagell_FliJ"/>
</dbReference>
<accession>A0A7M1AXF7</accession>
<dbReference type="InterPro" id="IPR053716">
    <property type="entry name" value="Flag_assembly_chemotaxis_eff"/>
</dbReference>
<organism evidence="12 13">
    <name type="scientific">Sulfurimonas marina</name>
    <dbReference type="NCBI Taxonomy" id="2590551"/>
    <lineage>
        <taxon>Bacteria</taxon>
        <taxon>Pseudomonadati</taxon>
        <taxon>Campylobacterota</taxon>
        <taxon>Epsilonproteobacteria</taxon>
        <taxon>Campylobacterales</taxon>
        <taxon>Sulfurimonadaceae</taxon>
        <taxon>Sulfurimonas</taxon>
    </lineage>
</organism>
<keyword evidence="5" id="KW-1003">Cell membrane</keyword>
<reference evidence="12 13" key="1">
    <citation type="submission" date="2019-06" db="EMBL/GenBank/DDBJ databases">
        <title>Sulfurimonas gotlandica sp. nov., a chemoautotrophic and psychrotolerant epsilonproteobacterium isolated from a pelagic redoxcline, and an emended description of the genus Sulfurimonas.</title>
        <authorList>
            <person name="Wang S."/>
            <person name="Jiang L."/>
            <person name="Shao Z."/>
        </authorList>
    </citation>
    <scope>NUCLEOTIDE SEQUENCE [LARGE SCALE GENOMIC DNA]</scope>
    <source>
        <strain evidence="12 13">B2</strain>
    </source>
</reference>
<evidence type="ECO:0000256" key="8">
    <source>
        <dbReference type="ARBA" id="ARBA00022927"/>
    </source>
</evidence>
<dbReference type="Pfam" id="PF02050">
    <property type="entry name" value="FliJ"/>
    <property type="match status" value="1"/>
</dbReference>
<comment type="similarity">
    <text evidence="2">Belongs to the FliJ family.</text>
</comment>
<dbReference type="Gene3D" id="1.10.287.1700">
    <property type="match status" value="1"/>
</dbReference>
<dbReference type="Proteomes" id="UP000593910">
    <property type="component" value="Chromosome"/>
</dbReference>
<evidence type="ECO:0000256" key="3">
    <source>
        <dbReference type="ARBA" id="ARBA00020392"/>
    </source>
</evidence>
<proteinExistence type="inferred from homology"/>
<dbReference type="AlphaFoldDB" id="A0A7M1AXF7"/>
<keyword evidence="6" id="KW-0145">Chemotaxis</keyword>
<dbReference type="RefSeq" id="WP_193113454.1">
    <property type="nucleotide sequence ID" value="NZ_CP041165.1"/>
</dbReference>
<keyword evidence="4" id="KW-0813">Transport</keyword>
<evidence type="ECO:0000256" key="5">
    <source>
        <dbReference type="ARBA" id="ARBA00022475"/>
    </source>
</evidence>
<dbReference type="GO" id="GO:0044781">
    <property type="term" value="P:bacterial-type flagellum organization"/>
    <property type="evidence" value="ECO:0007669"/>
    <property type="project" value="UniProtKB-KW"/>
</dbReference>
<evidence type="ECO:0000256" key="10">
    <source>
        <dbReference type="ARBA" id="ARBA00023225"/>
    </source>
</evidence>
<feature type="coiled-coil region" evidence="11">
    <location>
        <begin position="79"/>
        <end position="126"/>
    </location>
</feature>
<evidence type="ECO:0000313" key="13">
    <source>
        <dbReference type="Proteomes" id="UP000593910"/>
    </source>
</evidence>
<dbReference type="EMBL" id="CP041165">
    <property type="protein sequence ID" value="QOP42133.1"/>
    <property type="molecule type" value="Genomic_DNA"/>
</dbReference>
<keyword evidence="7" id="KW-1005">Bacterial flagellum biogenesis</keyword>
<dbReference type="GO" id="GO:0015031">
    <property type="term" value="P:protein transport"/>
    <property type="evidence" value="ECO:0007669"/>
    <property type="project" value="UniProtKB-KW"/>
</dbReference>
<comment type="subcellular location">
    <subcellularLocation>
        <location evidence="1">Cell membrane</location>
        <topology evidence="1">Peripheral membrane protein</topology>
        <orientation evidence="1">Cytoplasmic side</orientation>
    </subcellularLocation>
</comment>
<evidence type="ECO:0000256" key="6">
    <source>
        <dbReference type="ARBA" id="ARBA00022500"/>
    </source>
</evidence>
<evidence type="ECO:0000313" key="12">
    <source>
        <dbReference type="EMBL" id="QOP42133.1"/>
    </source>
</evidence>
<feature type="coiled-coil region" evidence="11">
    <location>
        <begin position="16"/>
        <end position="47"/>
    </location>
</feature>
<name>A0A7M1AXF7_9BACT</name>
<dbReference type="GO" id="GO:0006935">
    <property type="term" value="P:chemotaxis"/>
    <property type="evidence" value="ECO:0007669"/>
    <property type="project" value="UniProtKB-KW"/>
</dbReference>
<evidence type="ECO:0000256" key="9">
    <source>
        <dbReference type="ARBA" id="ARBA00023136"/>
    </source>
</evidence>
<keyword evidence="13" id="KW-1185">Reference proteome</keyword>
<dbReference type="GO" id="GO:0005886">
    <property type="term" value="C:plasma membrane"/>
    <property type="evidence" value="ECO:0007669"/>
    <property type="project" value="UniProtKB-SubCell"/>
</dbReference>
<protein>
    <recommendedName>
        <fullName evidence="3">Flagellar FliJ protein</fullName>
    </recommendedName>
</protein>
<keyword evidence="8" id="KW-0653">Protein transport</keyword>
<gene>
    <name evidence="12" type="ORF">FJR03_10430</name>
</gene>
<sequence>MRTRYSSLVSVKKNIMQKSERVLQAKNAALHNAKEALQNSLDALNEIQPPQNGIIADFLSNRALLDSGRSVIHHNEGWVVFAQREVEEAKEQLKRDMIEYEKYQYLELQEIEAIKKKEKIKEAKELDEVALMTFMKKERSA</sequence>
<evidence type="ECO:0000256" key="7">
    <source>
        <dbReference type="ARBA" id="ARBA00022795"/>
    </source>
</evidence>